<feature type="non-terminal residue" evidence="1">
    <location>
        <position position="1"/>
    </location>
</feature>
<proteinExistence type="predicted"/>
<evidence type="ECO:0000313" key="2">
    <source>
        <dbReference type="Proteomes" id="UP001186974"/>
    </source>
</evidence>
<protein>
    <submittedName>
        <fullName evidence="1">Uncharacterized protein</fullName>
    </submittedName>
</protein>
<dbReference type="EMBL" id="JAWDJW010008652">
    <property type="protein sequence ID" value="KAK3060340.1"/>
    <property type="molecule type" value="Genomic_DNA"/>
</dbReference>
<sequence>PSSRLHTRNPSSATILFDPQPAPSGSASPNKRPLTVTKNTSSGPSETLTPGMRTPNNSKRPQLNHANTGAARPRPIMPPRALNQSAPNIASFLALDRRDRKPSFNARALDLASDLGDNRFGPDVGKLGAMPASWGTQMEMAQRMRGHQQGQQQQRRGQGQGQQQQKQQGQGQLGPQQQQQRKRATWKNVVEEGDGDEDEDGDDMDEEEDDAKEETTRMSKLVLARMNALEEGFREVLKEVKGLRSYGGSVVGSTQEDGGGAGLQVPRRREKGKERERERERKGDRERAKRKVPLERKASSDKGRGEKEADEEAERSSV</sequence>
<keyword evidence="2" id="KW-1185">Reference proteome</keyword>
<evidence type="ECO:0000313" key="1">
    <source>
        <dbReference type="EMBL" id="KAK3060340.1"/>
    </source>
</evidence>
<comment type="caution">
    <text evidence="1">The sequence shown here is derived from an EMBL/GenBank/DDBJ whole genome shotgun (WGS) entry which is preliminary data.</text>
</comment>
<gene>
    <name evidence="1" type="ORF">LTS18_008763</name>
</gene>
<accession>A0ACC3D1B9</accession>
<dbReference type="Proteomes" id="UP001186974">
    <property type="component" value="Unassembled WGS sequence"/>
</dbReference>
<organism evidence="1 2">
    <name type="scientific">Coniosporium uncinatum</name>
    <dbReference type="NCBI Taxonomy" id="93489"/>
    <lineage>
        <taxon>Eukaryota</taxon>
        <taxon>Fungi</taxon>
        <taxon>Dikarya</taxon>
        <taxon>Ascomycota</taxon>
        <taxon>Pezizomycotina</taxon>
        <taxon>Dothideomycetes</taxon>
        <taxon>Dothideomycetes incertae sedis</taxon>
        <taxon>Coniosporium</taxon>
    </lineage>
</organism>
<name>A0ACC3D1B9_9PEZI</name>
<reference evidence="1" key="1">
    <citation type="submission" date="2024-09" db="EMBL/GenBank/DDBJ databases">
        <title>Black Yeasts Isolated from many extreme environments.</title>
        <authorList>
            <person name="Coleine C."/>
            <person name="Stajich J.E."/>
            <person name="Selbmann L."/>
        </authorList>
    </citation>
    <scope>NUCLEOTIDE SEQUENCE</scope>
    <source>
        <strain evidence="1">CCFEE 5737</strain>
    </source>
</reference>